<keyword evidence="3" id="KW-1185">Reference proteome</keyword>
<proteinExistence type="predicted"/>
<evidence type="ECO:0000256" key="1">
    <source>
        <dbReference type="SAM" id="Phobius"/>
    </source>
</evidence>
<sequence length="73" mass="7425">MYDLLRLAHVIGATVLLGTAAGIAFFMVMSHRSKDPKLVAHVAGIVVVADTVFTATAAVLQPVSGAALAHLAG</sequence>
<accession>A0ABQ4NIL2</accession>
<keyword evidence="1" id="KW-1133">Transmembrane helix</keyword>
<evidence type="ECO:0000313" key="2">
    <source>
        <dbReference type="EMBL" id="GIT94034.1"/>
    </source>
</evidence>
<name>A0ABQ4NIL2_9RHOB</name>
<dbReference type="InterPro" id="IPR018729">
    <property type="entry name" value="DUF2269_transmembrane"/>
</dbReference>
<evidence type="ECO:0008006" key="4">
    <source>
        <dbReference type="Google" id="ProtNLM"/>
    </source>
</evidence>
<dbReference type="Proteomes" id="UP000786693">
    <property type="component" value="Unassembled WGS sequence"/>
</dbReference>
<feature type="transmembrane region" description="Helical" evidence="1">
    <location>
        <begin position="6"/>
        <end position="26"/>
    </location>
</feature>
<protein>
    <recommendedName>
        <fullName evidence="4">DUF2269 family protein</fullName>
    </recommendedName>
</protein>
<dbReference type="Pfam" id="PF10027">
    <property type="entry name" value="DUF2269"/>
    <property type="match status" value="1"/>
</dbReference>
<keyword evidence="1" id="KW-0472">Membrane</keyword>
<reference evidence="2 3" key="1">
    <citation type="submission" date="2021-05" db="EMBL/GenBank/DDBJ databases">
        <title>Bacteria Genome sequencing.</title>
        <authorList>
            <person name="Takabe Y."/>
            <person name="Nakajima Y."/>
            <person name="Suzuki S."/>
            <person name="Shiozaki T."/>
        </authorList>
    </citation>
    <scope>NUCLEOTIDE SEQUENCE [LARGE SCALE GENOMIC DNA]</scope>
    <source>
        <strain evidence="2 3">AI_62</strain>
    </source>
</reference>
<dbReference type="EMBL" id="BPFH01000001">
    <property type="protein sequence ID" value="GIT94034.1"/>
    <property type="molecule type" value="Genomic_DNA"/>
</dbReference>
<comment type="caution">
    <text evidence="2">The sequence shown here is derived from an EMBL/GenBank/DDBJ whole genome shotgun (WGS) entry which is preliminary data.</text>
</comment>
<organism evidence="2 3">
    <name type="scientific">Jannaschia pagri</name>
    <dbReference type="NCBI Taxonomy" id="2829797"/>
    <lineage>
        <taxon>Bacteria</taxon>
        <taxon>Pseudomonadati</taxon>
        <taxon>Pseudomonadota</taxon>
        <taxon>Alphaproteobacteria</taxon>
        <taxon>Rhodobacterales</taxon>
        <taxon>Roseobacteraceae</taxon>
        <taxon>Jannaschia</taxon>
    </lineage>
</organism>
<evidence type="ECO:0000313" key="3">
    <source>
        <dbReference type="Proteomes" id="UP000786693"/>
    </source>
</evidence>
<gene>
    <name evidence="2" type="ORF">JANAI62_06570</name>
</gene>
<feature type="transmembrane region" description="Helical" evidence="1">
    <location>
        <begin position="38"/>
        <end position="60"/>
    </location>
</feature>
<keyword evidence="1" id="KW-0812">Transmembrane</keyword>